<keyword evidence="1 3" id="KW-0853">WD repeat</keyword>
<dbReference type="PaxDb" id="8022-A0A060YTV3"/>
<keyword evidence="2" id="KW-0677">Repeat</keyword>
<reference evidence="4" key="1">
    <citation type="journal article" date="2014" name="Nat. Commun.">
        <title>The rainbow trout genome provides novel insights into evolution after whole-genome duplication in vertebrates.</title>
        <authorList>
            <person name="Berthelot C."/>
            <person name="Brunet F."/>
            <person name="Chalopin D."/>
            <person name="Juanchich A."/>
            <person name="Bernard M."/>
            <person name="Noel B."/>
            <person name="Bento P."/>
            <person name="Da Silva C."/>
            <person name="Labadie K."/>
            <person name="Alberti A."/>
            <person name="Aury J.M."/>
            <person name="Louis A."/>
            <person name="Dehais P."/>
            <person name="Bardou P."/>
            <person name="Montfort J."/>
            <person name="Klopp C."/>
            <person name="Cabau C."/>
            <person name="Gaspin C."/>
            <person name="Thorgaard G.H."/>
            <person name="Boussaha M."/>
            <person name="Quillet E."/>
            <person name="Guyomard R."/>
            <person name="Galiana D."/>
            <person name="Bobe J."/>
            <person name="Volff J.N."/>
            <person name="Genet C."/>
            <person name="Wincker P."/>
            <person name="Jaillon O."/>
            <person name="Roest Crollius H."/>
            <person name="Guiguen Y."/>
        </authorList>
    </citation>
    <scope>NUCLEOTIDE SEQUENCE [LARGE SCALE GENOMIC DNA]</scope>
</reference>
<dbReference type="Proteomes" id="UP000193380">
    <property type="component" value="Unassembled WGS sequence"/>
</dbReference>
<sequence>MSLPSPLPCQALLGHTDTVTCLTASSAYHILVSGSRDRTCIIWDLNKLSFVTQLRGHRAPVSALCINELTVGGVYTLRVMFVSPKPMDVTRVIQKLREFFILVKDTIVITFHIGFVINYNNVVVVLF</sequence>
<dbReference type="Pfam" id="PF00400">
    <property type="entry name" value="WD40"/>
    <property type="match status" value="1"/>
</dbReference>
<evidence type="ECO:0000256" key="2">
    <source>
        <dbReference type="ARBA" id="ARBA00022737"/>
    </source>
</evidence>
<feature type="repeat" description="WD" evidence="3">
    <location>
        <begin position="12"/>
        <end position="53"/>
    </location>
</feature>
<dbReference type="STRING" id="8022.A0A060YTV3"/>
<evidence type="ECO:0000313" key="4">
    <source>
        <dbReference type="EMBL" id="CDQ92585.1"/>
    </source>
</evidence>
<dbReference type="PANTHER" id="PTHR46108:SF1">
    <property type="entry name" value="WD REPEAT AND FYVE DOMAIN-CONTAINING PROTEIN 3"/>
    <property type="match status" value="1"/>
</dbReference>
<evidence type="ECO:0000256" key="1">
    <source>
        <dbReference type="ARBA" id="ARBA00022574"/>
    </source>
</evidence>
<dbReference type="PROSITE" id="PS50294">
    <property type="entry name" value="WD_REPEATS_REGION"/>
    <property type="match status" value="1"/>
</dbReference>
<proteinExistence type="predicted"/>
<dbReference type="PROSITE" id="PS00678">
    <property type="entry name" value="WD_REPEATS_1"/>
    <property type="match status" value="1"/>
</dbReference>
<name>A0A060YTV3_ONCMY</name>
<dbReference type="PANTHER" id="PTHR46108">
    <property type="entry name" value="BLUE CHEESE"/>
    <property type="match status" value="1"/>
</dbReference>
<evidence type="ECO:0000313" key="5">
    <source>
        <dbReference type="Proteomes" id="UP000193380"/>
    </source>
</evidence>
<dbReference type="InterPro" id="IPR036322">
    <property type="entry name" value="WD40_repeat_dom_sf"/>
</dbReference>
<accession>A0A060YTV3</accession>
<dbReference type="PROSITE" id="PS50082">
    <property type="entry name" value="WD_REPEATS_2"/>
    <property type="match status" value="1"/>
</dbReference>
<dbReference type="InterPro" id="IPR015943">
    <property type="entry name" value="WD40/YVTN_repeat-like_dom_sf"/>
</dbReference>
<dbReference type="InterPro" id="IPR001680">
    <property type="entry name" value="WD40_rpt"/>
</dbReference>
<dbReference type="InterPro" id="IPR019775">
    <property type="entry name" value="WD40_repeat_CS"/>
</dbReference>
<dbReference type="SUPFAM" id="SSF50978">
    <property type="entry name" value="WD40 repeat-like"/>
    <property type="match status" value="1"/>
</dbReference>
<dbReference type="InterPro" id="IPR051944">
    <property type="entry name" value="BEACH_domain_protein"/>
</dbReference>
<evidence type="ECO:0000256" key="3">
    <source>
        <dbReference type="PROSITE-ProRule" id="PRU00221"/>
    </source>
</evidence>
<organism evidence="4 5">
    <name type="scientific">Oncorhynchus mykiss</name>
    <name type="common">Rainbow trout</name>
    <name type="synonym">Salmo gairdneri</name>
    <dbReference type="NCBI Taxonomy" id="8022"/>
    <lineage>
        <taxon>Eukaryota</taxon>
        <taxon>Metazoa</taxon>
        <taxon>Chordata</taxon>
        <taxon>Craniata</taxon>
        <taxon>Vertebrata</taxon>
        <taxon>Euteleostomi</taxon>
        <taxon>Actinopterygii</taxon>
        <taxon>Neopterygii</taxon>
        <taxon>Teleostei</taxon>
        <taxon>Protacanthopterygii</taxon>
        <taxon>Salmoniformes</taxon>
        <taxon>Salmonidae</taxon>
        <taxon>Salmoninae</taxon>
        <taxon>Oncorhynchus</taxon>
    </lineage>
</organism>
<protein>
    <submittedName>
        <fullName evidence="4">Uncharacterized protein</fullName>
    </submittedName>
</protein>
<dbReference type="EMBL" id="FR913500">
    <property type="protein sequence ID" value="CDQ92585.1"/>
    <property type="molecule type" value="Genomic_DNA"/>
</dbReference>
<dbReference type="AlphaFoldDB" id="A0A060YTV3"/>
<dbReference type="Gene3D" id="2.130.10.10">
    <property type="entry name" value="YVTN repeat-like/Quinoprotein amine dehydrogenase"/>
    <property type="match status" value="1"/>
</dbReference>
<gene>
    <name evidence="4" type="ORF">GSONMT00062091001</name>
</gene>
<reference evidence="4" key="2">
    <citation type="submission" date="2014-03" db="EMBL/GenBank/DDBJ databases">
        <authorList>
            <person name="Genoscope - CEA"/>
        </authorList>
    </citation>
    <scope>NUCLEOTIDE SEQUENCE</scope>
</reference>
<dbReference type="SMART" id="SM00320">
    <property type="entry name" value="WD40"/>
    <property type="match status" value="1"/>
</dbReference>
<dbReference type="GO" id="GO:0035973">
    <property type="term" value="P:aggrephagy"/>
    <property type="evidence" value="ECO:0007669"/>
    <property type="project" value="TreeGrafter"/>
</dbReference>